<sequence>MDTNQQQGRNETQQQMSNHREGSNNRGQQMDSTMTI</sequence>
<reference evidence="2 3" key="1">
    <citation type="journal article" date="2014" name="Am. J. Bot.">
        <title>Genome assembly and annotation for red clover (Trifolium pratense; Fabaceae).</title>
        <authorList>
            <person name="Istvanek J."/>
            <person name="Jaros M."/>
            <person name="Krenek A."/>
            <person name="Repkova J."/>
        </authorList>
    </citation>
    <scope>NUCLEOTIDE SEQUENCE [LARGE SCALE GENOMIC DNA]</scope>
    <source>
        <strain evidence="3">cv. Tatra</strain>
        <tissue evidence="2">Young leaves</tissue>
    </source>
</reference>
<evidence type="ECO:0000256" key="1">
    <source>
        <dbReference type="SAM" id="MobiDB-lite"/>
    </source>
</evidence>
<dbReference type="AlphaFoldDB" id="A0A2K3K6T6"/>
<gene>
    <name evidence="2" type="ORF">L195_g060941</name>
</gene>
<organism evidence="2 3">
    <name type="scientific">Trifolium pratense</name>
    <name type="common">Red clover</name>
    <dbReference type="NCBI Taxonomy" id="57577"/>
    <lineage>
        <taxon>Eukaryota</taxon>
        <taxon>Viridiplantae</taxon>
        <taxon>Streptophyta</taxon>
        <taxon>Embryophyta</taxon>
        <taxon>Tracheophyta</taxon>
        <taxon>Spermatophyta</taxon>
        <taxon>Magnoliopsida</taxon>
        <taxon>eudicotyledons</taxon>
        <taxon>Gunneridae</taxon>
        <taxon>Pentapetalae</taxon>
        <taxon>rosids</taxon>
        <taxon>fabids</taxon>
        <taxon>Fabales</taxon>
        <taxon>Fabaceae</taxon>
        <taxon>Papilionoideae</taxon>
        <taxon>50 kb inversion clade</taxon>
        <taxon>NPAAA clade</taxon>
        <taxon>Hologalegina</taxon>
        <taxon>IRL clade</taxon>
        <taxon>Trifolieae</taxon>
        <taxon>Trifolium</taxon>
    </lineage>
</organism>
<evidence type="ECO:0000313" key="2">
    <source>
        <dbReference type="EMBL" id="PNX62008.1"/>
    </source>
</evidence>
<proteinExistence type="predicted"/>
<evidence type="ECO:0000313" key="3">
    <source>
        <dbReference type="Proteomes" id="UP000236291"/>
    </source>
</evidence>
<comment type="caution">
    <text evidence="2">The sequence shown here is derived from an EMBL/GenBank/DDBJ whole genome shotgun (WGS) entry which is preliminary data.</text>
</comment>
<name>A0A2K3K6T6_TRIPR</name>
<feature type="compositionally biased region" description="Low complexity" evidence="1">
    <location>
        <begin position="1"/>
        <end position="15"/>
    </location>
</feature>
<dbReference type="Proteomes" id="UP000236291">
    <property type="component" value="Unassembled WGS sequence"/>
</dbReference>
<dbReference type="EMBL" id="ASHM01145038">
    <property type="protein sequence ID" value="PNX62008.1"/>
    <property type="molecule type" value="Genomic_DNA"/>
</dbReference>
<feature type="compositionally biased region" description="Polar residues" evidence="1">
    <location>
        <begin position="24"/>
        <end position="36"/>
    </location>
</feature>
<reference evidence="2 3" key="2">
    <citation type="journal article" date="2017" name="Front. Plant Sci.">
        <title>Gene Classification and Mining of Molecular Markers Useful in Red Clover (Trifolium pratense) Breeding.</title>
        <authorList>
            <person name="Istvanek J."/>
            <person name="Dluhosova J."/>
            <person name="Dluhos P."/>
            <person name="Patkova L."/>
            <person name="Nedelnik J."/>
            <person name="Repkova J."/>
        </authorList>
    </citation>
    <scope>NUCLEOTIDE SEQUENCE [LARGE SCALE GENOMIC DNA]</scope>
    <source>
        <strain evidence="3">cv. Tatra</strain>
        <tissue evidence="2">Young leaves</tissue>
    </source>
</reference>
<accession>A0A2K3K6T6</accession>
<protein>
    <submittedName>
        <fullName evidence="2">Uncharacterized protein</fullName>
    </submittedName>
</protein>
<feature type="region of interest" description="Disordered" evidence="1">
    <location>
        <begin position="1"/>
        <end position="36"/>
    </location>
</feature>
<feature type="non-terminal residue" evidence="2">
    <location>
        <position position="36"/>
    </location>
</feature>